<accession>A0A0F9UZA8</accession>
<dbReference type="GO" id="GO:0043039">
    <property type="term" value="P:tRNA aminoacylation"/>
    <property type="evidence" value="ECO:0007669"/>
    <property type="project" value="InterPro"/>
</dbReference>
<evidence type="ECO:0000256" key="2">
    <source>
        <dbReference type="ARBA" id="ARBA00022741"/>
    </source>
</evidence>
<evidence type="ECO:0000259" key="6">
    <source>
        <dbReference type="Pfam" id="PF01409"/>
    </source>
</evidence>
<evidence type="ECO:0000256" key="4">
    <source>
        <dbReference type="ARBA" id="ARBA00022917"/>
    </source>
</evidence>
<evidence type="ECO:0000256" key="1">
    <source>
        <dbReference type="ARBA" id="ARBA00022598"/>
    </source>
</evidence>
<dbReference type="SUPFAM" id="SSF55681">
    <property type="entry name" value="Class II aaRS and biotin synthetases"/>
    <property type="match status" value="1"/>
</dbReference>
<dbReference type="Gene3D" id="3.30.930.10">
    <property type="entry name" value="Bira Bifunctional Protein, Domain 2"/>
    <property type="match status" value="1"/>
</dbReference>
<evidence type="ECO:0000256" key="3">
    <source>
        <dbReference type="ARBA" id="ARBA00022840"/>
    </source>
</evidence>
<proteinExistence type="predicted"/>
<reference evidence="7" key="1">
    <citation type="journal article" date="2015" name="Nature">
        <title>Complex archaea that bridge the gap between prokaryotes and eukaryotes.</title>
        <authorList>
            <person name="Spang A."/>
            <person name="Saw J.H."/>
            <person name="Jorgensen S.L."/>
            <person name="Zaremba-Niedzwiedzka K."/>
            <person name="Martijn J."/>
            <person name="Lind A.E."/>
            <person name="van Eijk R."/>
            <person name="Schleper C."/>
            <person name="Guy L."/>
            <person name="Ettema T.J."/>
        </authorList>
    </citation>
    <scope>NUCLEOTIDE SEQUENCE</scope>
</reference>
<dbReference type="EMBL" id="LAZR01000495">
    <property type="protein sequence ID" value="KKN66616.1"/>
    <property type="molecule type" value="Genomic_DNA"/>
</dbReference>
<dbReference type="GO" id="GO:0006412">
    <property type="term" value="P:translation"/>
    <property type="evidence" value="ECO:0007669"/>
    <property type="project" value="UniProtKB-KW"/>
</dbReference>
<dbReference type="AlphaFoldDB" id="A0A0F9UZA8"/>
<evidence type="ECO:0000256" key="5">
    <source>
        <dbReference type="ARBA" id="ARBA00023146"/>
    </source>
</evidence>
<dbReference type="InterPro" id="IPR045864">
    <property type="entry name" value="aa-tRNA-synth_II/BPL/LPL"/>
</dbReference>
<comment type="caution">
    <text evidence="7">The sequence shown here is derived from an EMBL/GenBank/DDBJ whole genome shotgun (WGS) entry which is preliminary data.</text>
</comment>
<evidence type="ECO:0000313" key="7">
    <source>
        <dbReference type="EMBL" id="KKN66616.1"/>
    </source>
</evidence>
<dbReference type="GO" id="GO:0005524">
    <property type="term" value="F:ATP binding"/>
    <property type="evidence" value="ECO:0007669"/>
    <property type="project" value="UniProtKB-KW"/>
</dbReference>
<dbReference type="InterPro" id="IPR002319">
    <property type="entry name" value="Phenylalanyl-tRNA_Synthase"/>
</dbReference>
<name>A0A0F9UZA8_9ZZZZ</name>
<keyword evidence="3" id="KW-0067">ATP-binding</keyword>
<dbReference type="GO" id="GO:0000049">
    <property type="term" value="F:tRNA binding"/>
    <property type="evidence" value="ECO:0007669"/>
    <property type="project" value="InterPro"/>
</dbReference>
<dbReference type="Pfam" id="PF01409">
    <property type="entry name" value="tRNA-synt_2d"/>
    <property type="match status" value="1"/>
</dbReference>
<keyword evidence="4" id="KW-0648">Protein biosynthesis</keyword>
<feature type="domain" description="Phenylalanyl-tRNA synthetase" evidence="6">
    <location>
        <begin position="70"/>
        <end position="170"/>
    </location>
</feature>
<keyword evidence="1" id="KW-0436">Ligase</keyword>
<sequence>MVLEYPNKISWRLLSEGITFYQKQDFIYKEVPWLAPTEIPEDYRYKTPLGDPVASGEQSFLYLDINGELPKGRYMTVTPCFRDEEEDEFHKRQFMKLELYITDNVSESNLDNVICTCQAFFNKFIWKWPIKKVDMGDGTFDITSHDIELGSYGIREHKNLKWIYATGVAEPRLSQVRILSIRDK</sequence>
<dbReference type="GO" id="GO:0004812">
    <property type="term" value="F:aminoacyl-tRNA ligase activity"/>
    <property type="evidence" value="ECO:0007669"/>
    <property type="project" value="UniProtKB-KW"/>
</dbReference>
<organism evidence="7">
    <name type="scientific">marine sediment metagenome</name>
    <dbReference type="NCBI Taxonomy" id="412755"/>
    <lineage>
        <taxon>unclassified sequences</taxon>
        <taxon>metagenomes</taxon>
        <taxon>ecological metagenomes</taxon>
    </lineage>
</organism>
<protein>
    <recommendedName>
        <fullName evidence="6">Phenylalanyl-tRNA synthetase domain-containing protein</fullName>
    </recommendedName>
</protein>
<keyword evidence="5" id="KW-0030">Aminoacyl-tRNA synthetase</keyword>
<gene>
    <name evidence="7" type="ORF">LCGC14_0469510</name>
</gene>
<keyword evidence="2" id="KW-0547">Nucleotide-binding</keyword>